<reference evidence="7 8" key="1">
    <citation type="journal article" date="2008" name="Nature">
        <title>The genome of Laccaria bicolor provides insights into mycorrhizal symbiosis.</title>
        <authorList>
            <person name="Martin F."/>
            <person name="Aerts A."/>
            <person name="Ahren D."/>
            <person name="Brun A."/>
            <person name="Danchin E.G.J."/>
            <person name="Duchaussoy F."/>
            <person name="Gibon J."/>
            <person name="Kohler A."/>
            <person name="Lindquist E."/>
            <person name="Pereda V."/>
            <person name="Salamov A."/>
            <person name="Shapiro H.J."/>
            <person name="Wuyts J."/>
            <person name="Blaudez D."/>
            <person name="Buee M."/>
            <person name="Brokstein P."/>
            <person name="Canbaeck B."/>
            <person name="Cohen D."/>
            <person name="Courty P.E."/>
            <person name="Coutinho P.M."/>
            <person name="Delaruelle C."/>
            <person name="Detter J.C."/>
            <person name="Deveau A."/>
            <person name="DiFazio S."/>
            <person name="Duplessis S."/>
            <person name="Fraissinet-Tachet L."/>
            <person name="Lucic E."/>
            <person name="Frey-Klett P."/>
            <person name="Fourrey C."/>
            <person name="Feussner I."/>
            <person name="Gay G."/>
            <person name="Grimwood J."/>
            <person name="Hoegger P.J."/>
            <person name="Jain P."/>
            <person name="Kilaru S."/>
            <person name="Labbe J."/>
            <person name="Lin Y.C."/>
            <person name="Legue V."/>
            <person name="Le Tacon F."/>
            <person name="Marmeisse R."/>
            <person name="Melayah D."/>
            <person name="Montanini B."/>
            <person name="Muratet M."/>
            <person name="Nehls U."/>
            <person name="Niculita-Hirzel H."/>
            <person name="Oudot-Le Secq M.P."/>
            <person name="Peter M."/>
            <person name="Quesneville H."/>
            <person name="Rajashekar B."/>
            <person name="Reich M."/>
            <person name="Rouhier N."/>
            <person name="Schmutz J."/>
            <person name="Yin T."/>
            <person name="Chalot M."/>
            <person name="Henrissat B."/>
            <person name="Kuees U."/>
            <person name="Lucas S."/>
            <person name="Van de Peer Y."/>
            <person name="Podila G.K."/>
            <person name="Polle A."/>
            <person name="Pukkila P.J."/>
            <person name="Richardson P.M."/>
            <person name="Rouze P."/>
            <person name="Sanders I.R."/>
            <person name="Stajich J.E."/>
            <person name="Tunlid A."/>
            <person name="Tuskan G."/>
            <person name="Grigoriev I.V."/>
        </authorList>
    </citation>
    <scope>NUCLEOTIDE SEQUENCE [LARGE SCALE GENOMIC DNA]</scope>
    <source>
        <strain evidence="8">S238N-H82 / ATCC MYA-4686</strain>
    </source>
</reference>
<keyword evidence="8" id="KW-1185">Reference proteome</keyword>
<evidence type="ECO:0000256" key="3">
    <source>
        <dbReference type="ARBA" id="ARBA00022827"/>
    </source>
</evidence>
<dbReference type="HOGENOM" id="CLU_009665_19_3_1"/>
<dbReference type="SUPFAM" id="SSF51905">
    <property type="entry name" value="FAD/NAD(P)-binding domain"/>
    <property type="match status" value="1"/>
</dbReference>
<dbReference type="GO" id="GO:0071949">
    <property type="term" value="F:FAD binding"/>
    <property type="evidence" value="ECO:0007669"/>
    <property type="project" value="InterPro"/>
</dbReference>
<dbReference type="InterPro" id="IPR050493">
    <property type="entry name" value="FAD-dep_Monooxygenase_BioMet"/>
</dbReference>
<dbReference type="Gene3D" id="3.50.50.60">
    <property type="entry name" value="FAD/NAD(P)-binding domain"/>
    <property type="match status" value="1"/>
</dbReference>
<evidence type="ECO:0000256" key="4">
    <source>
        <dbReference type="ARBA" id="ARBA00023002"/>
    </source>
</evidence>
<evidence type="ECO:0000313" key="8">
    <source>
        <dbReference type="Proteomes" id="UP000001194"/>
    </source>
</evidence>
<keyword evidence="5" id="KW-0503">Monooxygenase</keyword>
<dbReference type="PANTHER" id="PTHR13789:SF147">
    <property type="entry name" value="PUTATIVE (AFU_ORTHOLOGUE AFUA_2G01950)-RELATED"/>
    <property type="match status" value="1"/>
</dbReference>
<protein>
    <submittedName>
        <fullName evidence="7">Predicted protein</fullName>
    </submittedName>
</protein>
<evidence type="ECO:0000256" key="5">
    <source>
        <dbReference type="ARBA" id="ARBA00023033"/>
    </source>
</evidence>
<keyword evidence="4" id="KW-0560">Oxidoreductase</keyword>
<feature type="domain" description="FAD-binding" evidence="6">
    <location>
        <begin position="78"/>
        <end position="426"/>
    </location>
</feature>
<evidence type="ECO:0000313" key="7">
    <source>
        <dbReference type="EMBL" id="EDR01017.1"/>
    </source>
</evidence>
<dbReference type="STRING" id="486041.B0DWP4"/>
<proteinExistence type="inferred from homology"/>
<dbReference type="InterPro" id="IPR036188">
    <property type="entry name" value="FAD/NAD-bd_sf"/>
</dbReference>
<dbReference type="InParanoid" id="B0DWP4"/>
<organism evidence="8">
    <name type="scientific">Laccaria bicolor (strain S238N-H82 / ATCC MYA-4686)</name>
    <name type="common">Bicoloured deceiver</name>
    <name type="synonym">Laccaria laccata var. bicolor</name>
    <dbReference type="NCBI Taxonomy" id="486041"/>
    <lineage>
        <taxon>Eukaryota</taxon>
        <taxon>Fungi</taxon>
        <taxon>Dikarya</taxon>
        <taxon>Basidiomycota</taxon>
        <taxon>Agaricomycotina</taxon>
        <taxon>Agaricomycetes</taxon>
        <taxon>Agaricomycetidae</taxon>
        <taxon>Agaricales</taxon>
        <taxon>Agaricineae</taxon>
        <taxon>Hydnangiaceae</taxon>
        <taxon>Laccaria</taxon>
    </lineage>
</organism>
<dbReference type="OrthoDB" id="5428495at2759"/>
<dbReference type="AlphaFoldDB" id="B0DWP4"/>
<dbReference type="KEGG" id="lbc:LACBIDRAFT_312782"/>
<sequence length="526" mass="57866">MSTCSESSPAECDGVDTLSSKENNTYTELGRIGGDTTDPFCFTPLVLPAPGAVRTEMPVQVVPSGGRCHKAAVCLKFIVVGGSIGGLATAYTLRKAGHDVLVIEKSEALVKSQGGLRSPPNMTRILNQWGLGPALDQMANKCDTFTLLNGGSGELIGNMTMNESFLSNLLADFLFIQHSDLQSLLYDLAVQEGVTFRFNTKVIGADSETVSVSLESGETLSADVVVGADGYDSLVRGVVTGKKDEGKGERHLIATCTIPASLLEADDDLRHLRSSTVWSLWLGDGYAFHGNLTAGGQDFTMAVIYHYDLPIREGDEEWQHTCPIDRYKLDITKFEPRSQKLLKLARTVSSRIFTIRSPVEGVVCGRARIVLVGEAAHPLPPGGHHSTGLSIEDAQTLGCLFGRIRHRSQVPQLLGAYEDIRQARCSATHIWEREHQQMLMCPAGPHQDERDKMLRKVMEYGDWRQMDETTFKAVWGNELTLYAHDATEQVDDWWSQWGKIFERGLYCDTPANLEVSISKDDESKLL</sequence>
<dbReference type="PANTHER" id="PTHR13789">
    <property type="entry name" value="MONOOXYGENASE"/>
    <property type="match status" value="1"/>
</dbReference>
<accession>B0DWP4</accession>
<keyword evidence="2" id="KW-0285">Flavoprotein</keyword>
<evidence type="ECO:0000259" key="6">
    <source>
        <dbReference type="Pfam" id="PF01494"/>
    </source>
</evidence>
<evidence type="ECO:0000256" key="2">
    <source>
        <dbReference type="ARBA" id="ARBA00022630"/>
    </source>
</evidence>
<name>B0DWP4_LACBS</name>
<dbReference type="GeneID" id="6084059"/>
<comment type="similarity">
    <text evidence="1">Belongs to the paxM FAD-dependent monooxygenase family.</text>
</comment>
<dbReference type="Proteomes" id="UP000001194">
    <property type="component" value="Unassembled WGS sequence"/>
</dbReference>
<keyword evidence="3" id="KW-0274">FAD</keyword>
<dbReference type="EMBL" id="DS547144">
    <property type="protein sequence ID" value="EDR01017.1"/>
    <property type="molecule type" value="Genomic_DNA"/>
</dbReference>
<gene>
    <name evidence="7" type="ORF">LACBIDRAFT_312782</name>
</gene>
<dbReference type="GO" id="GO:0004497">
    <property type="term" value="F:monooxygenase activity"/>
    <property type="evidence" value="ECO:0007669"/>
    <property type="project" value="UniProtKB-KW"/>
</dbReference>
<dbReference type="PRINTS" id="PR00420">
    <property type="entry name" value="RNGMNOXGNASE"/>
</dbReference>
<evidence type="ECO:0000256" key="1">
    <source>
        <dbReference type="ARBA" id="ARBA00007992"/>
    </source>
</evidence>
<dbReference type="RefSeq" id="XP_001888412.1">
    <property type="nucleotide sequence ID" value="XM_001888377.1"/>
</dbReference>
<dbReference type="Pfam" id="PF01494">
    <property type="entry name" value="FAD_binding_3"/>
    <property type="match status" value="1"/>
</dbReference>
<dbReference type="InterPro" id="IPR002938">
    <property type="entry name" value="FAD-bd"/>
</dbReference>